<sequence length="82" mass="9554">MSGRGMQGLLSLWRWSSMVEVHICLSCKDFVRVTRLFKQCKICGSRTTSDFLYPHEVNSGFKNYCLNLAEYWKRIAEAVEVE</sequence>
<dbReference type="Proteomes" id="UP001549037">
    <property type="component" value="Unassembled WGS sequence"/>
</dbReference>
<name>A0ABV2JFB7_9STRE</name>
<dbReference type="EMBL" id="JBEPLN010000016">
    <property type="protein sequence ID" value="MET3634461.1"/>
    <property type="molecule type" value="Genomic_DNA"/>
</dbReference>
<keyword evidence="2" id="KW-1185">Reference proteome</keyword>
<protein>
    <submittedName>
        <fullName evidence="1">Uncharacterized protein</fullName>
    </submittedName>
</protein>
<proteinExistence type="predicted"/>
<gene>
    <name evidence="1" type="ORF">ABID28_001104</name>
</gene>
<accession>A0ABV2JFB7</accession>
<evidence type="ECO:0000313" key="1">
    <source>
        <dbReference type="EMBL" id="MET3634461.1"/>
    </source>
</evidence>
<organism evidence="1 2">
    <name type="scientific">Streptococcus porcorum</name>
    <dbReference type="NCBI Taxonomy" id="701526"/>
    <lineage>
        <taxon>Bacteria</taxon>
        <taxon>Bacillati</taxon>
        <taxon>Bacillota</taxon>
        <taxon>Bacilli</taxon>
        <taxon>Lactobacillales</taxon>
        <taxon>Streptococcaceae</taxon>
        <taxon>Streptococcus</taxon>
    </lineage>
</organism>
<evidence type="ECO:0000313" key="2">
    <source>
        <dbReference type="Proteomes" id="UP001549037"/>
    </source>
</evidence>
<reference evidence="1 2" key="1">
    <citation type="submission" date="2024-06" db="EMBL/GenBank/DDBJ databases">
        <title>Genomic Encyclopedia of Type Strains, Phase IV (KMG-IV): sequencing the most valuable type-strain genomes for metagenomic binning, comparative biology and taxonomic classification.</title>
        <authorList>
            <person name="Goeker M."/>
        </authorList>
    </citation>
    <scope>NUCLEOTIDE SEQUENCE [LARGE SCALE GENOMIC DNA]</scope>
    <source>
        <strain evidence="1 2">DSM 28302</strain>
    </source>
</reference>
<comment type="caution">
    <text evidence="1">The sequence shown here is derived from an EMBL/GenBank/DDBJ whole genome shotgun (WGS) entry which is preliminary data.</text>
</comment>